<dbReference type="Pfam" id="PF02770">
    <property type="entry name" value="Acyl-CoA_dh_M"/>
    <property type="match status" value="1"/>
</dbReference>
<dbReference type="EMBL" id="SMOD01000027">
    <property type="protein sequence ID" value="TDG04563.1"/>
    <property type="molecule type" value="Genomic_DNA"/>
</dbReference>
<dbReference type="InterPro" id="IPR006091">
    <property type="entry name" value="Acyl-CoA_Oxase/DH_mid-dom"/>
</dbReference>
<evidence type="ECO:0000313" key="7">
    <source>
        <dbReference type="EMBL" id="TDG04563.1"/>
    </source>
</evidence>
<dbReference type="Gene3D" id="1.10.540.10">
    <property type="entry name" value="Acyl-CoA dehydrogenase/oxidase, N-terminal domain"/>
    <property type="match status" value="1"/>
</dbReference>
<dbReference type="InterPro" id="IPR009100">
    <property type="entry name" value="AcylCoA_DH/oxidase_NM_dom_sf"/>
</dbReference>
<dbReference type="Pfam" id="PF02771">
    <property type="entry name" value="Acyl-CoA_dh_N"/>
    <property type="match status" value="1"/>
</dbReference>
<evidence type="ECO:0000313" key="8">
    <source>
        <dbReference type="Proteomes" id="UP000295606"/>
    </source>
</evidence>
<dbReference type="PROSITE" id="PS00072">
    <property type="entry name" value="ACYL_COA_DH_1"/>
    <property type="match status" value="1"/>
</dbReference>
<dbReference type="RefSeq" id="WP_133186429.1">
    <property type="nucleotide sequence ID" value="NZ_SMOD01000027.1"/>
</dbReference>
<keyword evidence="3" id="KW-0560">Oxidoreductase</keyword>
<dbReference type="PANTHER" id="PTHR43292">
    <property type="entry name" value="ACYL-COA DEHYDROGENASE"/>
    <property type="match status" value="1"/>
</dbReference>
<organism evidence="7 8">
    <name type="scientific">Paraburkholderia guartelaensis</name>
    <dbReference type="NCBI Taxonomy" id="2546446"/>
    <lineage>
        <taxon>Bacteria</taxon>
        <taxon>Pseudomonadati</taxon>
        <taxon>Pseudomonadota</taxon>
        <taxon>Betaproteobacteria</taxon>
        <taxon>Burkholderiales</taxon>
        <taxon>Burkholderiaceae</taxon>
        <taxon>Paraburkholderia</taxon>
    </lineage>
</organism>
<feature type="domain" description="Acyl-CoA oxidase/dehydrogenase middle" evidence="5">
    <location>
        <begin position="128"/>
        <end position="223"/>
    </location>
</feature>
<evidence type="ECO:0000259" key="5">
    <source>
        <dbReference type="Pfam" id="PF02770"/>
    </source>
</evidence>
<reference evidence="7 8" key="1">
    <citation type="submission" date="2019-03" db="EMBL/GenBank/DDBJ databases">
        <title>Paraburkholderia sp. isolated from native Mimosa gymnas in Guartela State Park, Brazil.</title>
        <authorList>
            <person name="Paulitsch F."/>
            <person name="Hungria M."/>
            <person name="Delamuta J.R.M."/>
            <person name="Ribeiro R.A."/>
            <person name="Dall'Agnol R."/>
            <person name="Silva J.S.B."/>
        </authorList>
    </citation>
    <scope>NUCLEOTIDE SEQUENCE [LARGE SCALE GENOMIC DNA]</scope>
    <source>
        <strain evidence="7 8">CNPSo 3008</strain>
    </source>
</reference>
<dbReference type="Pfam" id="PF00441">
    <property type="entry name" value="Acyl-CoA_dh_1"/>
    <property type="match status" value="1"/>
</dbReference>
<dbReference type="InterPro" id="IPR052161">
    <property type="entry name" value="Mycobact_Acyl-CoA_DH"/>
</dbReference>
<name>A0A4V2ZVB6_9BURK</name>
<comment type="caution">
    <text evidence="7">The sequence shown here is derived from an EMBL/GenBank/DDBJ whole genome shotgun (WGS) entry which is preliminary data.</text>
</comment>
<dbReference type="GO" id="GO:0050660">
    <property type="term" value="F:flavin adenine dinucleotide binding"/>
    <property type="evidence" value="ECO:0007669"/>
    <property type="project" value="InterPro"/>
</dbReference>
<evidence type="ECO:0000256" key="2">
    <source>
        <dbReference type="ARBA" id="ARBA00022630"/>
    </source>
</evidence>
<dbReference type="GO" id="GO:0003995">
    <property type="term" value="F:acyl-CoA dehydrogenase activity"/>
    <property type="evidence" value="ECO:0007669"/>
    <property type="project" value="InterPro"/>
</dbReference>
<evidence type="ECO:0000259" key="6">
    <source>
        <dbReference type="Pfam" id="PF02771"/>
    </source>
</evidence>
<dbReference type="InterPro" id="IPR006089">
    <property type="entry name" value="Acyl-CoA_DH_CS"/>
</dbReference>
<dbReference type="Gene3D" id="1.20.140.10">
    <property type="entry name" value="Butyryl-CoA Dehydrogenase, subunit A, domain 3"/>
    <property type="match status" value="1"/>
</dbReference>
<dbReference type="InterPro" id="IPR009075">
    <property type="entry name" value="AcylCo_DH/oxidase_C"/>
</dbReference>
<dbReference type="GO" id="GO:0005886">
    <property type="term" value="C:plasma membrane"/>
    <property type="evidence" value="ECO:0007669"/>
    <property type="project" value="TreeGrafter"/>
</dbReference>
<keyword evidence="2" id="KW-0285">Flavoprotein</keyword>
<proteinExistence type="predicted"/>
<dbReference type="Proteomes" id="UP000295606">
    <property type="component" value="Unassembled WGS sequence"/>
</dbReference>
<dbReference type="SUPFAM" id="SSF56645">
    <property type="entry name" value="Acyl-CoA dehydrogenase NM domain-like"/>
    <property type="match status" value="1"/>
</dbReference>
<evidence type="ECO:0000256" key="3">
    <source>
        <dbReference type="ARBA" id="ARBA00023002"/>
    </source>
</evidence>
<evidence type="ECO:0000256" key="1">
    <source>
        <dbReference type="ARBA" id="ARBA00001974"/>
    </source>
</evidence>
<dbReference type="PANTHER" id="PTHR43292:SF4">
    <property type="entry name" value="ACYL-COA DEHYDROGENASE FADE34"/>
    <property type="match status" value="1"/>
</dbReference>
<accession>A0A4V2ZVB6</accession>
<feature type="domain" description="Acyl-CoA dehydrogenase/oxidase C-terminal" evidence="4">
    <location>
        <begin position="235"/>
        <end position="385"/>
    </location>
</feature>
<dbReference type="InterPro" id="IPR013786">
    <property type="entry name" value="AcylCoA_DH/ox_N"/>
</dbReference>
<feature type="domain" description="Acyl-CoA dehydrogenase/oxidase N-terminal" evidence="6">
    <location>
        <begin position="12"/>
        <end position="124"/>
    </location>
</feature>
<dbReference type="AlphaFoldDB" id="A0A4V2ZVB6"/>
<dbReference type="OrthoDB" id="9770681at2"/>
<sequence>MTDPFTLRTIPPEDEALRAPVRAFLAEALKGVPPAVRARSWLGFDADFSRQLAAQGWLGLTLPREYGGGGRSPFARFVLVEELLAAGAPVSAHWIADRQSGPLIARYGTEAQKAFYLPRICRAEAFFCIGMSEPNAGSDLASVRTRAERTANGWRLSGRKIWTTNAPHSHFMIALVRTSGAPEDRHRGLSQVIVDLSLRGVHVAPISDLTGDAHFSEVTFDDVELPESALIGTEGAGWEQVTAELAFERSGPERIYSSIVLLEEWAHALRDAARTAHAPVGESERRTLGAFVTELATLRAMSVAVTGALADGASPATQAALVKDLGTSFEQSVPTLIGDALGAHPQQAVARELADTLDYVTKIAPSYSLRGGTREILRGMIARGLGLR</sequence>
<dbReference type="Gene3D" id="2.40.110.10">
    <property type="entry name" value="Butyryl-CoA Dehydrogenase, subunit A, domain 2"/>
    <property type="match status" value="1"/>
</dbReference>
<protein>
    <submittedName>
        <fullName evidence="7">Acyl-CoA dehydrogenase</fullName>
    </submittedName>
</protein>
<comment type="cofactor">
    <cofactor evidence="1">
        <name>FAD</name>
        <dbReference type="ChEBI" id="CHEBI:57692"/>
    </cofactor>
</comment>
<dbReference type="InterPro" id="IPR037069">
    <property type="entry name" value="AcylCoA_DH/ox_N_sf"/>
</dbReference>
<evidence type="ECO:0000259" key="4">
    <source>
        <dbReference type="Pfam" id="PF00441"/>
    </source>
</evidence>
<gene>
    <name evidence="7" type="ORF">E1N52_29415</name>
</gene>
<dbReference type="InterPro" id="IPR046373">
    <property type="entry name" value="Acyl-CoA_Oxase/DH_mid-dom_sf"/>
</dbReference>